<evidence type="ECO:0000256" key="2">
    <source>
        <dbReference type="ARBA" id="ARBA00022658"/>
    </source>
</evidence>
<dbReference type="InterPro" id="IPR046769">
    <property type="entry name" value="DOCKER_Lobe_A"/>
</dbReference>
<feature type="compositionally biased region" description="Polar residues" evidence="4">
    <location>
        <begin position="155"/>
        <end position="165"/>
    </location>
</feature>
<comment type="similarity">
    <text evidence="3">Belongs to the DOCK family.</text>
</comment>
<reference evidence="8" key="1">
    <citation type="journal article" date="2011" name="Genome Res.">
        <title>Phylogeny-wide analysis of social amoeba genomes highlights ancient origins for complex intercellular communication.</title>
        <authorList>
            <person name="Heidel A.J."/>
            <person name="Lawal H.M."/>
            <person name="Felder M."/>
            <person name="Schilde C."/>
            <person name="Helps N.R."/>
            <person name="Tunggal B."/>
            <person name="Rivero F."/>
            <person name="John U."/>
            <person name="Schleicher M."/>
            <person name="Eichinger L."/>
            <person name="Platzer M."/>
            <person name="Noegel A.A."/>
            <person name="Schaap P."/>
            <person name="Gloeckner G."/>
        </authorList>
    </citation>
    <scope>NUCLEOTIDE SEQUENCE [LARGE SCALE GENOMIC DNA]</scope>
    <source>
        <strain evidence="8">SH3</strain>
    </source>
</reference>
<feature type="compositionally biased region" description="Polar residues" evidence="4">
    <location>
        <begin position="2015"/>
        <end position="2042"/>
    </location>
</feature>
<evidence type="ECO:0000259" key="6">
    <source>
        <dbReference type="PROSITE" id="PS51651"/>
    </source>
</evidence>
<evidence type="ECO:0000256" key="4">
    <source>
        <dbReference type="SAM" id="MobiDB-lite"/>
    </source>
</evidence>
<dbReference type="InterPro" id="IPR016024">
    <property type="entry name" value="ARM-type_fold"/>
</dbReference>
<evidence type="ECO:0000313" key="7">
    <source>
        <dbReference type="EMBL" id="EGG25220.1"/>
    </source>
</evidence>
<keyword evidence="8" id="KW-1185">Reference proteome</keyword>
<feature type="region of interest" description="Disordered" evidence="4">
    <location>
        <begin position="2006"/>
        <end position="2052"/>
    </location>
</feature>
<dbReference type="Pfam" id="PF20421">
    <property type="entry name" value="DHR-2_Lobe_C"/>
    <property type="match status" value="1"/>
</dbReference>
<dbReference type="EMBL" id="GL883006">
    <property type="protein sequence ID" value="EGG25220.1"/>
    <property type="molecule type" value="Genomic_DNA"/>
</dbReference>
<accession>F4PHN6</accession>
<dbReference type="InterPro" id="IPR027007">
    <property type="entry name" value="C2_DOCK-type_domain"/>
</dbReference>
<dbReference type="Proteomes" id="UP000007797">
    <property type="component" value="Unassembled WGS sequence"/>
</dbReference>
<dbReference type="SUPFAM" id="SSF48371">
    <property type="entry name" value="ARM repeat"/>
    <property type="match status" value="1"/>
</dbReference>
<dbReference type="RefSeq" id="XP_004363071.1">
    <property type="nucleotide sequence ID" value="XM_004363014.1"/>
</dbReference>
<dbReference type="PANTHER" id="PTHR23317:SF76">
    <property type="entry name" value="LD20667P"/>
    <property type="match status" value="1"/>
</dbReference>
<gene>
    <name evidence="7" type="primary">zizC</name>
    <name evidence="7" type="ORF">DFA_03468</name>
</gene>
<dbReference type="Pfam" id="PF20422">
    <property type="entry name" value="DHR-2_Lobe_B"/>
    <property type="match status" value="1"/>
</dbReference>
<evidence type="ECO:0000256" key="1">
    <source>
        <dbReference type="ARBA" id="ARBA00022553"/>
    </source>
</evidence>
<feature type="region of interest" description="Disordered" evidence="4">
    <location>
        <begin position="249"/>
        <end position="272"/>
    </location>
</feature>
<dbReference type="Gene3D" id="2.60.40.150">
    <property type="entry name" value="C2 domain"/>
    <property type="match status" value="1"/>
</dbReference>
<dbReference type="PROSITE" id="PS51650">
    <property type="entry name" value="C2_DOCK"/>
    <property type="match status" value="1"/>
</dbReference>
<dbReference type="Pfam" id="PF14429">
    <property type="entry name" value="DOCK-C2"/>
    <property type="match status" value="1"/>
</dbReference>
<keyword evidence="2" id="KW-0344">Guanine-nucleotide releasing factor</keyword>
<dbReference type="PANTHER" id="PTHR23317">
    <property type="entry name" value="DEDICATOR OF CYTOKINESIS DOCK"/>
    <property type="match status" value="1"/>
</dbReference>
<dbReference type="InterPro" id="IPR035892">
    <property type="entry name" value="C2_domain_sf"/>
</dbReference>
<dbReference type="GO" id="GO:0005085">
    <property type="term" value="F:guanyl-nucleotide exchange factor activity"/>
    <property type="evidence" value="ECO:0007669"/>
    <property type="project" value="UniProtKB-KW"/>
</dbReference>
<dbReference type="GO" id="GO:0007264">
    <property type="term" value="P:small GTPase-mediated signal transduction"/>
    <property type="evidence" value="ECO:0007669"/>
    <property type="project" value="InterPro"/>
</dbReference>
<feature type="compositionally biased region" description="Low complexity" evidence="4">
    <location>
        <begin position="136"/>
        <end position="147"/>
    </location>
</feature>
<dbReference type="PROSITE" id="PS51651">
    <property type="entry name" value="DOCKER"/>
    <property type="match status" value="1"/>
</dbReference>
<evidence type="ECO:0000256" key="3">
    <source>
        <dbReference type="PROSITE-ProRule" id="PRU00983"/>
    </source>
</evidence>
<dbReference type="Gene3D" id="1.20.58.740">
    <property type="match status" value="1"/>
</dbReference>
<feature type="region of interest" description="Disordered" evidence="4">
    <location>
        <begin position="712"/>
        <end position="735"/>
    </location>
</feature>
<dbReference type="STRING" id="1054147.F4PHN6"/>
<keyword evidence="1" id="KW-0597">Phosphoprotein</keyword>
<feature type="domain" description="C2 DOCK-type" evidence="5">
    <location>
        <begin position="765"/>
        <end position="928"/>
    </location>
</feature>
<dbReference type="InterPro" id="IPR027357">
    <property type="entry name" value="DOCKER_dom"/>
</dbReference>
<feature type="compositionally biased region" description="Polar residues" evidence="4">
    <location>
        <begin position="255"/>
        <end position="272"/>
    </location>
</feature>
<feature type="region of interest" description="Disordered" evidence="4">
    <location>
        <begin position="1062"/>
        <end position="1097"/>
    </location>
</feature>
<sequence length="2052" mass="230288">MIIDGWIVMIRVVVGVRVSYLVSINRMIGLIHTSIYYYIYIFIFILSSTMMDITYDSPTETATTPPTVAAADGATIITTNNDTDNNQNTTPIPILTETTIVVDQSTSTATAGAISPLKRMVEIPNNTKSTENLLQAAASAAASDSTAQPPPQILTPLSDTSSDTAMDNGGGGGLTPRLSNPQLIHTSSLGMLPSRMSGVNAGAADRHLHRYRHYVEAKLVGNSVKMDPLAKHLINYPVDDISIKETVQSHRTKESTVPINTDNTSSGSTTPSNIHQHIKMSLESFAAPRKTVIKNYSKFKKEAERLTHFDNDKYDVDIDRTPPNSPMIDLNLNSSNHNEQPADEIQNDLLKTYQDKDTDTENTANRKKGRVGFFRYFRPDYNWGSGTEVSICNRTPQDIWSKQNYVNVLIELKGLVFMLGDLEPFFCTLYLYDSVNKCRISENFHFDFNSDQLRSLLDKHNEKADITTQSKHLIVSLPVKQMNDIWVMVRINKVMQGDPDLVKEPYVKIEEKDVKVIKKNKAKVSDVVTKFCERLGKYTQPFSFSAIPLTGENGDVKNGAFESDSLFKQVPKDNDDIDELIADLKDATRKKKLKTIPGTFSYNISKGTALPPHTTRLDPSFDTVINVEPLNSNISSNNNRFSAGPGIVTSSSSSLTPPVLLVNATSAPNLASLVPPPISVTPTTTGISLTVPSTLSATPSISVSSLASATTTTPSVTSPSLLNTSISSPSPSLSRTSTLNAIVPVIRELQCFPLKEDLIPHSAYINNLYIYPDTVNLSKASGRNICIKVEIRDSDSVSQPPLSVIYGKSSNQKFTNQFYTDTHYHTKTPSFNDEIKVKLPTQLTTKYHILFSYYHIVCNKKKEKEESEQLVGYSFLPLYGQSEKKLVDNGLHNLPVVLGIPKDGYLKKDDLDYLENGKNLFKLNLRLNSSIYPQNSYLNRFFLNSLDEKLSDSDLNQILNDFIHIDAYESIKFFPVIIRQLIYVMCNRDATVGCNAIKAIFILLSKIQNYFEDSNVRIPFLVSFISHVFDCPTDTKIPVYSALCSRFVYFLMLKKYQSNQSAKESQKENNSPHSSSSGINNSSGSGSGSNNGASGNSTSPDISNSTLFSFSWFIFDLIIKSITLSSLDTIKGSRENKYDQDFIKYVPKLISFIIHHFQGAVLSSTDGRLALEANNSLALFVRDLFSVFDRGITVDLVFGYTSEMKQGTSSSANESFIVTDYEHYININIPLPYAVTNIQTIKQKIIDMHPVAGLLITEVMEAVTSTQSEVRGVALNTLLALLIKHEYDGRYQSADKRERIASIYLPIILWFLDNFELFTNWYFVSGTEEKRLLISKVPQRINTLFTMIDYCTNPFEYRPAKSLANSLPHMPSIGNVPPALHAAVTSAMNSSAEVDNIGRVKIQSTIALSKLASDNYAFGKVGARNLERALATLVLYSRSEEAGAVADTIIDRQKRAGLSAEQVTEAVDKFGQQIQNMSTKLVKIIRDTMRVNQLKENSDPETIHELYSKIADGYSDTPIIRVDWLDALATLHVSQENYVEAAICKIRIAMLIHAYLDQHNLLPCRLDTSLIKNIVPELHEVVVEEDEGVCTSPLFSIPGLISSVILAINQFRMGEFYEFAILLYKLIIPLSEKTREYDKLSSYYKQSHKLYKEIIKTNDNKSRMLGRYYRVGFYGRKFEDLDGKEFVYKEPKLTHLFSLAERLKTFYREKLGETINIFPDSGRIVPSNLDQEKLYLQITSLKPYFDSKSDEEPRIAYIDRKTLLTKFVFITPFTLSGKIQGSITEQFHRKSIISIDCTAPNMLKRYPIVKYKEIEISPIENSIETIEQRSKLLSLEIHTEPVNIKTLQGVLQGSVLLQVNAGALEICRGFLSKNSRVNWNNLYVQKLEEKCREFLVLCRKALDLNKCNIQMNQISFHHELEQGYRRLQFKMEKYINGEINESEEAELDQILQDDADDDSSQLTITEDMYDNEKDSSLFDGLTPSSLIPNFIKDPKKKSGFLTVKDTKPKRESKELNVSSILASGDNSIFNNNGKNLETPRSSSSKRDSKGEP</sequence>
<dbReference type="InterPro" id="IPR046770">
    <property type="entry name" value="DOCKER_Lobe_B"/>
</dbReference>
<feature type="region of interest" description="Disordered" evidence="4">
    <location>
        <begin position="136"/>
        <end position="180"/>
    </location>
</feature>
<dbReference type="KEGG" id="dfa:DFA_03468"/>
<dbReference type="InterPro" id="IPR046773">
    <property type="entry name" value="DOCKER_Lobe_C"/>
</dbReference>
<dbReference type="InterPro" id="IPR043162">
    <property type="entry name" value="DOCK_C_lobe_C"/>
</dbReference>
<dbReference type="OMA" id="CQNMEMS"/>
<dbReference type="GeneID" id="14876828"/>
<name>F4PHN6_CACFS</name>
<organism evidence="7 8">
    <name type="scientific">Cavenderia fasciculata</name>
    <name type="common">Slime mold</name>
    <name type="synonym">Dictyostelium fasciculatum</name>
    <dbReference type="NCBI Taxonomy" id="261658"/>
    <lineage>
        <taxon>Eukaryota</taxon>
        <taxon>Amoebozoa</taxon>
        <taxon>Evosea</taxon>
        <taxon>Eumycetozoa</taxon>
        <taxon>Dictyostelia</taxon>
        <taxon>Acytosteliales</taxon>
        <taxon>Cavenderiaceae</taxon>
        <taxon>Cavenderia</taxon>
    </lineage>
</organism>
<feature type="compositionally biased region" description="Low complexity" evidence="4">
    <location>
        <begin position="1069"/>
        <end position="1097"/>
    </location>
</feature>
<dbReference type="InterPro" id="IPR026791">
    <property type="entry name" value="DOCK"/>
</dbReference>
<dbReference type="OrthoDB" id="47328at2759"/>
<dbReference type="Gene3D" id="1.25.40.410">
    <property type="match status" value="1"/>
</dbReference>
<proteinExistence type="inferred from homology"/>
<feature type="domain" description="DOCKER" evidence="6">
    <location>
        <begin position="1512"/>
        <end position="1940"/>
    </location>
</feature>
<dbReference type="CDD" id="cd11684">
    <property type="entry name" value="DHR2_DOCK"/>
    <property type="match status" value="1"/>
</dbReference>
<dbReference type="InterPro" id="IPR043161">
    <property type="entry name" value="DOCK_C_lobe_A"/>
</dbReference>
<evidence type="ECO:0000259" key="5">
    <source>
        <dbReference type="PROSITE" id="PS51650"/>
    </source>
</evidence>
<protein>
    <submittedName>
        <fullName evidence="7">DOCK family protein</fullName>
    </submittedName>
</protein>
<dbReference type="Pfam" id="PF06920">
    <property type="entry name" value="DHR-2_Lobe_A"/>
    <property type="match status" value="1"/>
</dbReference>
<evidence type="ECO:0000313" key="8">
    <source>
        <dbReference type="Proteomes" id="UP000007797"/>
    </source>
</evidence>